<comment type="subcellular location">
    <subcellularLocation>
        <location evidence="1">Membrane</location>
        <topology evidence="1">Multi-pass membrane protein</topology>
    </subcellularLocation>
</comment>
<feature type="transmembrane region" description="Helical" evidence="5">
    <location>
        <begin position="91"/>
        <end position="109"/>
    </location>
</feature>
<proteinExistence type="predicted"/>
<protein>
    <submittedName>
        <fullName evidence="7">Polysaccharide polymerase</fullName>
    </submittedName>
</protein>
<gene>
    <name evidence="7" type="ORF">CLIT_14c00790</name>
</gene>
<evidence type="ECO:0000313" key="8">
    <source>
        <dbReference type="Proteomes" id="UP000027946"/>
    </source>
</evidence>
<name>A0A069RCZ9_PEPLI</name>
<dbReference type="Proteomes" id="UP000027946">
    <property type="component" value="Unassembled WGS sequence"/>
</dbReference>
<sequence length="400" mass="45060">MVNGYEVYRGKGFKVILLFLMMVGIYFQKFYVYAGMAIKPYMFALALILAYFIFYGLDQEIIKRTYSYEALFAIFTVYAIWRGYFSRHSMLSVRATMALLIVIVMYIFVSSMAFSMSNSSILRLLYVSGTIFLAASLFLYLKGKGVSDIGGVVDRDVYRLTGSIDDPNVFGIFASLIYAFSFHNMISGEKKYIISFFLAFTCIVLSESRGAFLAVLAFHIMYFVKIKDTRAKSFAANILIIGAVAAGGHYWLQTADVSIGSAVQTRLLDTTGSTRVYIWTDAIEIFKEYPLIGVGLNNFRPYNNEIFADTHLMHNIFLEVIVEQGIAGATVFFAALIMLVLKKDNSEIEKIIKMVICMQLIMLFFLSGFFNEFTFLTLALYKAAAVKGENEDEAMNATSV</sequence>
<feature type="transmembrane region" description="Helical" evidence="5">
    <location>
        <begin position="316"/>
        <end position="339"/>
    </location>
</feature>
<reference evidence="7 8" key="1">
    <citation type="submission" date="2014-03" db="EMBL/GenBank/DDBJ databases">
        <title>Genome sequence of Clostridium litorale W6, DSM 5388.</title>
        <authorList>
            <person name="Poehlein A."/>
            <person name="Jagirdar A."/>
            <person name="Khonsari B."/>
            <person name="Chibani C.M."/>
            <person name="Gutierrez Gutierrez D.A."/>
            <person name="Davydova E."/>
            <person name="Alghaithi H.S."/>
            <person name="Nair K.P."/>
            <person name="Dhamotharan K."/>
            <person name="Chandran L."/>
            <person name="G W."/>
            <person name="Daniel R."/>
        </authorList>
    </citation>
    <scope>NUCLEOTIDE SEQUENCE [LARGE SCALE GENOMIC DNA]</scope>
    <source>
        <strain evidence="7 8">W6</strain>
    </source>
</reference>
<feature type="transmembrane region" description="Helical" evidence="5">
    <location>
        <begin position="40"/>
        <end position="57"/>
    </location>
</feature>
<evidence type="ECO:0000256" key="2">
    <source>
        <dbReference type="ARBA" id="ARBA00022692"/>
    </source>
</evidence>
<dbReference type="EMBL" id="JJMM01000014">
    <property type="protein sequence ID" value="KDR94618.1"/>
    <property type="molecule type" value="Genomic_DNA"/>
</dbReference>
<dbReference type="STRING" id="1121324.CLIT_14c00790"/>
<dbReference type="Pfam" id="PF04932">
    <property type="entry name" value="Wzy_C"/>
    <property type="match status" value="1"/>
</dbReference>
<keyword evidence="3 5" id="KW-1133">Transmembrane helix</keyword>
<feature type="transmembrane region" description="Helical" evidence="5">
    <location>
        <begin position="66"/>
        <end position="85"/>
    </location>
</feature>
<keyword evidence="8" id="KW-1185">Reference proteome</keyword>
<organism evidence="7 8">
    <name type="scientific">Peptoclostridium litorale DSM 5388</name>
    <dbReference type="NCBI Taxonomy" id="1121324"/>
    <lineage>
        <taxon>Bacteria</taxon>
        <taxon>Bacillati</taxon>
        <taxon>Bacillota</taxon>
        <taxon>Clostridia</taxon>
        <taxon>Peptostreptococcales</taxon>
        <taxon>Peptoclostridiaceae</taxon>
        <taxon>Peptoclostridium</taxon>
    </lineage>
</organism>
<feature type="domain" description="O-antigen ligase-related" evidence="6">
    <location>
        <begin position="195"/>
        <end position="333"/>
    </location>
</feature>
<evidence type="ECO:0000256" key="5">
    <source>
        <dbReference type="SAM" id="Phobius"/>
    </source>
</evidence>
<feature type="transmembrane region" description="Helical" evidence="5">
    <location>
        <begin position="121"/>
        <end position="141"/>
    </location>
</feature>
<keyword evidence="2 5" id="KW-0812">Transmembrane</keyword>
<feature type="transmembrane region" description="Helical" evidence="5">
    <location>
        <begin position="12"/>
        <end position="34"/>
    </location>
</feature>
<dbReference type="PANTHER" id="PTHR37422:SF17">
    <property type="entry name" value="O-ANTIGEN LIGASE"/>
    <property type="match status" value="1"/>
</dbReference>
<dbReference type="eggNOG" id="COG3307">
    <property type="taxonomic scope" value="Bacteria"/>
</dbReference>
<evidence type="ECO:0000256" key="1">
    <source>
        <dbReference type="ARBA" id="ARBA00004141"/>
    </source>
</evidence>
<feature type="transmembrane region" description="Helical" evidence="5">
    <location>
        <begin position="234"/>
        <end position="252"/>
    </location>
</feature>
<dbReference type="AlphaFoldDB" id="A0A069RCZ9"/>
<dbReference type="InterPro" id="IPR051533">
    <property type="entry name" value="WaaL-like"/>
</dbReference>
<evidence type="ECO:0000313" key="7">
    <source>
        <dbReference type="EMBL" id="KDR94618.1"/>
    </source>
</evidence>
<feature type="transmembrane region" description="Helical" evidence="5">
    <location>
        <begin position="351"/>
        <end position="370"/>
    </location>
</feature>
<accession>A0A069RCZ9</accession>
<dbReference type="InterPro" id="IPR007016">
    <property type="entry name" value="O-antigen_ligase-rel_domated"/>
</dbReference>
<keyword evidence="4 5" id="KW-0472">Membrane</keyword>
<comment type="caution">
    <text evidence="7">The sequence shown here is derived from an EMBL/GenBank/DDBJ whole genome shotgun (WGS) entry which is preliminary data.</text>
</comment>
<evidence type="ECO:0000259" key="6">
    <source>
        <dbReference type="Pfam" id="PF04932"/>
    </source>
</evidence>
<dbReference type="OrthoDB" id="9806320at2"/>
<dbReference type="GO" id="GO:0016020">
    <property type="term" value="C:membrane"/>
    <property type="evidence" value="ECO:0007669"/>
    <property type="project" value="UniProtKB-SubCell"/>
</dbReference>
<evidence type="ECO:0000256" key="4">
    <source>
        <dbReference type="ARBA" id="ARBA00023136"/>
    </source>
</evidence>
<feature type="transmembrane region" description="Helical" evidence="5">
    <location>
        <begin position="192"/>
        <end position="222"/>
    </location>
</feature>
<evidence type="ECO:0000256" key="3">
    <source>
        <dbReference type="ARBA" id="ARBA00022989"/>
    </source>
</evidence>
<dbReference type="RefSeq" id="WP_038266487.1">
    <property type="nucleotide sequence ID" value="NZ_FSRH01000015.1"/>
</dbReference>
<dbReference type="PANTHER" id="PTHR37422">
    <property type="entry name" value="TEICHURONIC ACID BIOSYNTHESIS PROTEIN TUAE"/>
    <property type="match status" value="1"/>
</dbReference>